<dbReference type="Proteomes" id="UP000051645">
    <property type="component" value="Unassembled WGS sequence"/>
</dbReference>
<dbReference type="SUPFAM" id="SSF51556">
    <property type="entry name" value="Metallo-dependent hydrolases"/>
    <property type="match status" value="1"/>
</dbReference>
<dbReference type="Gene3D" id="3.20.20.140">
    <property type="entry name" value="Metal-dependent hydrolases"/>
    <property type="match status" value="1"/>
</dbReference>
<evidence type="ECO:0000259" key="1">
    <source>
        <dbReference type="Pfam" id="PF01979"/>
    </source>
</evidence>
<dbReference type="InterPro" id="IPR011059">
    <property type="entry name" value="Metal-dep_hydrolase_composite"/>
</dbReference>
<evidence type="ECO:0000313" key="3">
    <source>
        <dbReference type="EMBL" id="KRN32840.1"/>
    </source>
</evidence>
<accession>A0A0R2FKH0</accession>
<dbReference type="EMBL" id="JQAZ01000002">
    <property type="protein sequence ID" value="KRN32840.1"/>
    <property type="molecule type" value="Genomic_DNA"/>
</dbReference>
<dbReference type="EMBL" id="JQAT01000002">
    <property type="protein sequence ID" value="KRN28750.1"/>
    <property type="molecule type" value="Genomic_DNA"/>
</dbReference>
<dbReference type="AlphaFoldDB" id="A0A0R2FKH0"/>
<gene>
    <name evidence="2" type="ORF">IV38_GL000955</name>
    <name evidence="3" type="ORF">IV40_GL000898</name>
</gene>
<dbReference type="Proteomes" id="UP000051751">
    <property type="component" value="Unassembled WGS sequence"/>
</dbReference>
<name>A0A0R2FKH0_9LACO</name>
<dbReference type="Gene3D" id="2.30.40.10">
    <property type="entry name" value="Urease, subunit C, domain 1"/>
    <property type="match status" value="1"/>
</dbReference>
<evidence type="ECO:0000313" key="5">
    <source>
        <dbReference type="Proteomes" id="UP000051751"/>
    </source>
</evidence>
<dbReference type="InterPro" id="IPR032466">
    <property type="entry name" value="Metal_Hydrolase"/>
</dbReference>
<dbReference type="PANTHER" id="PTHR43794:SF5">
    <property type="entry name" value="CHLOROHYDROLASE FAMILY PROTEIN"/>
    <property type="match status" value="1"/>
</dbReference>
<protein>
    <submittedName>
        <fullName evidence="2">Amidohydrolase domain-containing protein</fullName>
    </submittedName>
</protein>
<dbReference type="InterPro" id="IPR006680">
    <property type="entry name" value="Amidohydro-rel"/>
</dbReference>
<keyword evidence="4" id="KW-1185">Reference proteome</keyword>
<dbReference type="STRING" id="81857.IV38_GL000955"/>
<evidence type="ECO:0000313" key="4">
    <source>
        <dbReference type="Proteomes" id="UP000051645"/>
    </source>
</evidence>
<organism evidence="2 5">
    <name type="scientific">Lactobacillus selangorensis</name>
    <dbReference type="NCBI Taxonomy" id="81857"/>
    <lineage>
        <taxon>Bacteria</taxon>
        <taxon>Bacillati</taxon>
        <taxon>Bacillota</taxon>
        <taxon>Bacilli</taxon>
        <taxon>Lactobacillales</taxon>
        <taxon>Lactobacillaceae</taxon>
        <taxon>Lactobacillus</taxon>
    </lineage>
</organism>
<proteinExistence type="predicted"/>
<sequence>MAMTKKETEIWIKQATVLTQPGTIKHDQDIWIKNGRIAAAGPNLKLNDFTGTTLDGRNLLFMPGLIDSHLHTGQQLLRGRVLDAKPIIWTRIMLPFESTLTPEKMQLSAQSAALEMITSGTTGFAESGSYYMTAAAKVYAQSGLRGALAYSTMDDPTLPASIKMSAVEAIHHTDALYNEFHQHGNLKVYYSLRALNACSTELVLLAANAAKAHQTFLEAHMNEYPQEVAGIIARTGKTPYEWLDSLGVLTENFLGAHSIFLTEQEKKLLQKYHIKVCHCPFSNAGKGVPDTPDLLKMGIRVGLGTDGTAHGGLSLWNEMKIFRSIMNLYYGVKQGIPNIMPAKTIFQIVLNGGAAALNEAGQLGKIQPGYKADLIGINLDQPHLYPTGNLQNTLLESVNSNDVTEMIVGGKQLMHQREVLTLDEEKIMFTLKQKRMKLGIE</sequence>
<dbReference type="Pfam" id="PF01979">
    <property type="entry name" value="Amidohydro_1"/>
    <property type="match status" value="1"/>
</dbReference>
<reference evidence="4 5" key="1">
    <citation type="journal article" date="2015" name="Genome Announc.">
        <title>Expanding the biotechnology potential of lactobacilli through comparative genomics of 213 strains and associated genera.</title>
        <authorList>
            <person name="Sun Z."/>
            <person name="Harris H.M."/>
            <person name="McCann A."/>
            <person name="Guo C."/>
            <person name="Argimon S."/>
            <person name="Zhang W."/>
            <person name="Yang X."/>
            <person name="Jeffery I.B."/>
            <person name="Cooney J.C."/>
            <person name="Kagawa T.F."/>
            <person name="Liu W."/>
            <person name="Song Y."/>
            <person name="Salvetti E."/>
            <person name="Wrobel A."/>
            <person name="Rasinkangas P."/>
            <person name="Parkhill J."/>
            <person name="Rea M.C."/>
            <person name="O'Sullivan O."/>
            <person name="Ritari J."/>
            <person name="Douillard F.P."/>
            <person name="Paul Ross R."/>
            <person name="Yang R."/>
            <person name="Briner A.E."/>
            <person name="Felis G.E."/>
            <person name="de Vos W.M."/>
            <person name="Barrangou R."/>
            <person name="Klaenhammer T.R."/>
            <person name="Caufield P.W."/>
            <person name="Cui Y."/>
            <person name="Zhang H."/>
            <person name="O'Toole P.W."/>
        </authorList>
    </citation>
    <scope>NUCLEOTIDE SEQUENCE [LARGE SCALE GENOMIC DNA]</scope>
    <source>
        <strain evidence="2 5">ATCC BAA-66</strain>
        <strain evidence="3 4">DSM 13344</strain>
    </source>
</reference>
<comment type="caution">
    <text evidence="2">The sequence shown here is derived from an EMBL/GenBank/DDBJ whole genome shotgun (WGS) entry which is preliminary data.</text>
</comment>
<dbReference type="PANTHER" id="PTHR43794">
    <property type="entry name" value="AMINOHYDROLASE SSNA-RELATED"/>
    <property type="match status" value="1"/>
</dbReference>
<keyword evidence="2" id="KW-0378">Hydrolase</keyword>
<dbReference type="PATRIC" id="fig|81857.3.peg.960"/>
<dbReference type="InterPro" id="IPR050287">
    <property type="entry name" value="MTA/SAH_deaminase"/>
</dbReference>
<dbReference type="GO" id="GO:0016810">
    <property type="term" value="F:hydrolase activity, acting on carbon-nitrogen (but not peptide) bonds"/>
    <property type="evidence" value="ECO:0007669"/>
    <property type="project" value="InterPro"/>
</dbReference>
<evidence type="ECO:0000313" key="2">
    <source>
        <dbReference type="EMBL" id="KRN28750.1"/>
    </source>
</evidence>
<dbReference type="SUPFAM" id="SSF51338">
    <property type="entry name" value="Composite domain of metallo-dependent hydrolases"/>
    <property type="match status" value="1"/>
</dbReference>
<feature type="domain" description="Amidohydrolase-related" evidence="1">
    <location>
        <begin position="62"/>
        <end position="412"/>
    </location>
</feature>